<comment type="caution">
    <text evidence="1">The sequence shown here is derived from an EMBL/GenBank/DDBJ whole genome shotgun (WGS) entry which is preliminary data.</text>
</comment>
<reference evidence="1" key="1">
    <citation type="submission" date="2021-06" db="EMBL/GenBank/DDBJ databases">
        <authorList>
            <person name="Kallberg Y."/>
            <person name="Tangrot J."/>
            <person name="Rosling A."/>
        </authorList>
    </citation>
    <scope>NUCLEOTIDE SEQUENCE</scope>
    <source>
        <strain evidence="1">MA453B</strain>
    </source>
</reference>
<evidence type="ECO:0000313" key="1">
    <source>
        <dbReference type="EMBL" id="CAG8820224.1"/>
    </source>
</evidence>
<dbReference type="OrthoDB" id="5598606at2759"/>
<feature type="non-terminal residue" evidence="1">
    <location>
        <position position="1"/>
    </location>
</feature>
<dbReference type="EMBL" id="CAJVPY010059027">
    <property type="protein sequence ID" value="CAG8820224.1"/>
    <property type="molecule type" value="Genomic_DNA"/>
</dbReference>
<accession>A0A9N9KBT3</accession>
<proteinExistence type="predicted"/>
<gene>
    <name evidence="1" type="ORF">DERYTH_LOCUS26914</name>
</gene>
<protein>
    <submittedName>
        <fullName evidence="1">17407_t:CDS:1</fullName>
    </submittedName>
</protein>
<evidence type="ECO:0000313" key="2">
    <source>
        <dbReference type="Proteomes" id="UP000789405"/>
    </source>
</evidence>
<sequence>KECIKFLIEEKIIQKPEKCYSCNGEIYLYLKENVFKYRNSDCKKMITVFKNTFFSQHRLKCSNILLISYFWIHKLRIQQIYKITNIARITIRNFIKDFRNLAIKSLTPDNEIVGGPRIIVEIESLFNDFWVIGDVQKSREKKFSLS</sequence>
<organism evidence="1 2">
    <name type="scientific">Dentiscutata erythropus</name>
    <dbReference type="NCBI Taxonomy" id="1348616"/>
    <lineage>
        <taxon>Eukaryota</taxon>
        <taxon>Fungi</taxon>
        <taxon>Fungi incertae sedis</taxon>
        <taxon>Mucoromycota</taxon>
        <taxon>Glomeromycotina</taxon>
        <taxon>Glomeromycetes</taxon>
        <taxon>Diversisporales</taxon>
        <taxon>Gigasporaceae</taxon>
        <taxon>Dentiscutata</taxon>
    </lineage>
</organism>
<keyword evidence="2" id="KW-1185">Reference proteome</keyword>
<feature type="non-terminal residue" evidence="1">
    <location>
        <position position="146"/>
    </location>
</feature>
<name>A0A9N9KBT3_9GLOM</name>
<dbReference type="Proteomes" id="UP000789405">
    <property type="component" value="Unassembled WGS sequence"/>
</dbReference>
<dbReference type="AlphaFoldDB" id="A0A9N9KBT3"/>